<dbReference type="Proteomes" id="UP000249700">
    <property type="component" value="Unassembled WGS sequence"/>
</dbReference>
<feature type="region of interest" description="Disordered" evidence="1">
    <location>
        <begin position="1"/>
        <end position="29"/>
    </location>
</feature>
<reference evidence="2 3" key="1">
    <citation type="submission" date="2018-06" db="EMBL/GenBank/DDBJ databases">
        <title>Comparative analysis of microorganisms from saline springs in Andes Mountain Range, Colombia.</title>
        <authorList>
            <person name="Rubin E."/>
        </authorList>
    </citation>
    <scope>NUCLEOTIDE SEQUENCE [LARGE SCALE GENOMIC DNA]</scope>
    <source>
        <strain evidence="2 3">USBA-857</strain>
    </source>
</reference>
<organism evidence="2 3">
    <name type="scientific">Onishia taeanensis</name>
    <dbReference type="NCBI Taxonomy" id="284577"/>
    <lineage>
        <taxon>Bacteria</taxon>
        <taxon>Pseudomonadati</taxon>
        <taxon>Pseudomonadota</taxon>
        <taxon>Gammaproteobacteria</taxon>
        <taxon>Oceanospirillales</taxon>
        <taxon>Halomonadaceae</taxon>
        <taxon>Onishia</taxon>
    </lineage>
</organism>
<protein>
    <submittedName>
        <fullName evidence="2">Uncharacterized protein</fullName>
    </submittedName>
</protein>
<evidence type="ECO:0000313" key="3">
    <source>
        <dbReference type="Proteomes" id="UP000249700"/>
    </source>
</evidence>
<evidence type="ECO:0000256" key="1">
    <source>
        <dbReference type="SAM" id="MobiDB-lite"/>
    </source>
</evidence>
<dbReference type="EMBL" id="QLSX01000007">
    <property type="protein sequence ID" value="RAR60377.1"/>
    <property type="molecule type" value="Genomic_DNA"/>
</dbReference>
<evidence type="ECO:0000313" key="2">
    <source>
        <dbReference type="EMBL" id="RAR60377.1"/>
    </source>
</evidence>
<comment type="caution">
    <text evidence="2">The sequence shown here is derived from an EMBL/GenBank/DDBJ whole genome shotgun (WGS) entry which is preliminary data.</text>
</comment>
<gene>
    <name evidence="2" type="ORF">BCL93_107181</name>
</gene>
<sequence length="29" mass="3165">MVKARIQQKSCSDLSPQANLVIPERGTHG</sequence>
<proteinExistence type="predicted"/>
<accession>A0A328XTD1</accession>
<name>A0A328XTD1_9GAMM</name>
<dbReference type="AlphaFoldDB" id="A0A328XTD1"/>
<feature type="compositionally biased region" description="Polar residues" evidence="1">
    <location>
        <begin position="7"/>
        <end position="18"/>
    </location>
</feature>